<protein>
    <submittedName>
        <fullName evidence="1">Uncharacterized protein</fullName>
    </submittedName>
</protein>
<accession>A0A1J5QXS2</accession>
<dbReference type="EMBL" id="MLJW01000370">
    <property type="protein sequence ID" value="OIQ88494.1"/>
    <property type="molecule type" value="Genomic_DNA"/>
</dbReference>
<name>A0A1J5QXS2_9ZZZZ</name>
<evidence type="ECO:0000313" key="1">
    <source>
        <dbReference type="EMBL" id="OIQ88494.1"/>
    </source>
</evidence>
<organism evidence="1">
    <name type="scientific">mine drainage metagenome</name>
    <dbReference type="NCBI Taxonomy" id="410659"/>
    <lineage>
        <taxon>unclassified sequences</taxon>
        <taxon>metagenomes</taxon>
        <taxon>ecological metagenomes</taxon>
    </lineage>
</organism>
<gene>
    <name evidence="1" type="ORF">GALL_296280</name>
</gene>
<dbReference type="AlphaFoldDB" id="A0A1J5QXS2"/>
<reference evidence="1" key="1">
    <citation type="submission" date="2016-10" db="EMBL/GenBank/DDBJ databases">
        <title>Sequence of Gallionella enrichment culture.</title>
        <authorList>
            <person name="Poehlein A."/>
            <person name="Muehling M."/>
            <person name="Daniel R."/>
        </authorList>
    </citation>
    <scope>NUCLEOTIDE SEQUENCE</scope>
</reference>
<comment type="caution">
    <text evidence="1">The sequence shown here is derived from an EMBL/GenBank/DDBJ whole genome shotgun (WGS) entry which is preliminary data.</text>
</comment>
<proteinExistence type="predicted"/>
<sequence length="187" mass="20798">MHIENDVSVIGGEITQSGLPPQLDQLACHITARHRQHLHRQRKLAQHRHKLGRIADADKLVCHCRDDFFACQRATAAFDHVKMLGDFICAIHVNPNLAGTDTVEIQHTNAVVAQALCRRLGTRHRAVDLVLYFGQLVDEQVGGGAGADTDDAAFDIGCRSLRDLLFEFVLSCHAYTFQLYAIIVHNP</sequence>